<evidence type="ECO:0000256" key="1">
    <source>
        <dbReference type="ARBA" id="ARBA00022729"/>
    </source>
</evidence>
<dbReference type="EMBL" id="WSEM01000016">
    <property type="protein sequence ID" value="MVQ36637.1"/>
    <property type="molecule type" value="Genomic_DNA"/>
</dbReference>
<dbReference type="InterPro" id="IPR003140">
    <property type="entry name" value="PLipase/COase/thioEstase"/>
</dbReference>
<reference evidence="3 4" key="1">
    <citation type="submission" date="2019-12" db="EMBL/GenBank/DDBJ databases">
        <authorList>
            <person name="Huq M.A."/>
        </authorList>
    </citation>
    <scope>NUCLEOTIDE SEQUENCE [LARGE SCALE GENOMIC DNA]</scope>
    <source>
        <strain evidence="3 4">MAH-34</strain>
    </source>
</reference>
<name>A0ABW9UB73_9BACL</name>
<dbReference type="PANTHER" id="PTHR43037:SF1">
    <property type="entry name" value="BLL1128 PROTEIN"/>
    <property type="match status" value="1"/>
</dbReference>
<dbReference type="Gene3D" id="3.40.50.1820">
    <property type="entry name" value="alpha/beta hydrolase"/>
    <property type="match status" value="1"/>
</dbReference>
<keyword evidence="1" id="KW-0732">Signal</keyword>
<dbReference type="SUPFAM" id="SSF53474">
    <property type="entry name" value="alpha/beta-Hydrolases"/>
    <property type="match status" value="1"/>
</dbReference>
<feature type="domain" description="Phospholipase/carboxylesterase/thioesterase" evidence="2">
    <location>
        <begin position="88"/>
        <end position="200"/>
    </location>
</feature>
<evidence type="ECO:0000259" key="2">
    <source>
        <dbReference type="Pfam" id="PF02230"/>
    </source>
</evidence>
<dbReference type="Pfam" id="PF02230">
    <property type="entry name" value="Abhydrolase_2"/>
    <property type="match status" value="1"/>
</dbReference>
<dbReference type="RefSeq" id="WP_157320792.1">
    <property type="nucleotide sequence ID" value="NZ_WSEM01000016.1"/>
</dbReference>
<gene>
    <name evidence="3" type="ORF">GON05_18680</name>
</gene>
<organism evidence="3 4">
    <name type="scientific">Paenibacillus anseongense</name>
    <dbReference type="NCBI Taxonomy" id="2682845"/>
    <lineage>
        <taxon>Bacteria</taxon>
        <taxon>Bacillati</taxon>
        <taxon>Bacillota</taxon>
        <taxon>Bacilli</taxon>
        <taxon>Bacillales</taxon>
        <taxon>Paenibacillaceae</taxon>
        <taxon>Paenibacillus</taxon>
    </lineage>
</organism>
<dbReference type="Proteomes" id="UP000467637">
    <property type="component" value="Unassembled WGS sequence"/>
</dbReference>
<evidence type="ECO:0000313" key="3">
    <source>
        <dbReference type="EMBL" id="MVQ36637.1"/>
    </source>
</evidence>
<protein>
    <submittedName>
        <fullName evidence="3">Phospholipase</fullName>
    </submittedName>
</protein>
<sequence length="225" mass="25669">MSLSNHIFSKETPLKVNMNYQLYLPYDDGINRESKYPLIVFLHGVKKRGEDISLLDNYGLTWIAEGKSDFPFIIVTPQCPTDSNWVEEFHCVKALVDEMIMNYPVDAERVYLTGFSMGGNGTWDFASRAPELFSAVVPISGWFEPGQANLLKDIPIWAFHCVDDDVVRVSGTEDMVRSITKIGGNIKATYYSELGHSHKVMEETYNNQELYTWLLKHKRNEPFGG</sequence>
<keyword evidence="4" id="KW-1185">Reference proteome</keyword>
<proteinExistence type="predicted"/>
<dbReference type="InterPro" id="IPR029058">
    <property type="entry name" value="AB_hydrolase_fold"/>
</dbReference>
<dbReference type="PANTHER" id="PTHR43037">
    <property type="entry name" value="UNNAMED PRODUCT-RELATED"/>
    <property type="match status" value="1"/>
</dbReference>
<comment type="caution">
    <text evidence="3">The sequence shown here is derived from an EMBL/GenBank/DDBJ whole genome shotgun (WGS) entry which is preliminary data.</text>
</comment>
<evidence type="ECO:0000313" key="4">
    <source>
        <dbReference type="Proteomes" id="UP000467637"/>
    </source>
</evidence>
<accession>A0ABW9UB73</accession>
<dbReference type="InterPro" id="IPR050955">
    <property type="entry name" value="Plant_Biomass_Hydrol_Est"/>
</dbReference>